<dbReference type="SUPFAM" id="SSF50249">
    <property type="entry name" value="Nucleic acid-binding proteins"/>
    <property type="match status" value="1"/>
</dbReference>
<dbReference type="PANTHER" id="PTHR23389">
    <property type="entry name" value="CHROMOSOME TRANSMISSION FIDELITY FACTOR 18"/>
    <property type="match status" value="1"/>
</dbReference>
<evidence type="ECO:0000256" key="6">
    <source>
        <dbReference type="ARBA" id="ARBA00022842"/>
    </source>
</evidence>
<accession>A0ABW6Z0R9</accession>
<feature type="binding site" evidence="10">
    <location>
        <position position="184"/>
    </location>
    <ligand>
        <name>NAD(+)</name>
        <dbReference type="ChEBI" id="CHEBI:57540"/>
    </ligand>
</feature>
<dbReference type="Gene3D" id="3.30.470.30">
    <property type="entry name" value="DNA ligase/mRNA capping enzyme"/>
    <property type="match status" value="1"/>
</dbReference>
<evidence type="ECO:0000313" key="14">
    <source>
        <dbReference type="EMBL" id="MFF9884725.1"/>
    </source>
</evidence>
<comment type="cofactor">
    <cofactor evidence="10">
        <name>Mg(2+)</name>
        <dbReference type="ChEBI" id="CHEBI:18420"/>
    </cofactor>
    <cofactor evidence="10">
        <name>Mn(2+)</name>
        <dbReference type="ChEBI" id="CHEBI:29035"/>
    </cofactor>
</comment>
<keyword evidence="6 10" id="KW-0460">Magnesium</keyword>
<sequence>MAGDKQAETTAVPAEARETHARLAEQIEEHRFRYYVKDAPVVSDAEFDRLLKSLEELEERYPELRTPDSPTQKVAGSYETEFTAVEHRQRMLSLDNTFNDEELAAWADRIARELGDQTYHFLCELKVDGLAVNLTYEKGRLTRAATRGDGRTGEDITPNVRTIAEIPDRLGGEEVPDLVEIRGEVYFPMEKFLELNERLVAAGDKPFANPRNAAAGSLRQKDPRVTATRPLHMVVHGIGALEGFTGLTRLSQAYDLLKTWGLPTSPHNRVVDGLDGVREFIAHYGENRHSVEHEIDGVVVKLDEIRLQGRLGSTARAPRWAIAYKYAPEEVNTKLVDIKVGVGRTGRVTPYAQVEPVTVAGSEVEFATLHNQEVVKAKGVLIGDTVVLRKAGDVIPEILGPVVDLRDGGEREFVMPATCPECGTPLRPMKEGDVDLRCPNARTCPAQLRERVSYLAGRECLDIEHFGAVAAAALTRPLEPADPPLVDEGDLFDLTVEKLLPIKAHVLDPDSGLPKHDPKTGEAKVVTVFANQKGEPKKNTLALLANIEAAKSRPLARFLNGLSIRHVGPVAAQALAREFRSIDRIEQATEEELAATDGVGPIIAAALKEWFAEDWHREIVRKWKAAGVPLEDEASGEDEGPRPLEGLTVVVTGTLENYTRDGAKEALQTRGAKVTGSVSKKTSFVVVGDNPGSKYDKAMQLKVPVLNEDGFDVLLEQGPEAAAEVALPTEE</sequence>
<dbReference type="PIRSF" id="PIRSF001604">
    <property type="entry name" value="LigA"/>
    <property type="match status" value="1"/>
</dbReference>
<evidence type="ECO:0000256" key="9">
    <source>
        <dbReference type="ARBA" id="ARBA00034005"/>
    </source>
</evidence>
<dbReference type="RefSeq" id="WP_030793181.1">
    <property type="nucleotide sequence ID" value="NZ_JBEYZS010000029.1"/>
</dbReference>
<evidence type="ECO:0000259" key="13">
    <source>
        <dbReference type="PROSITE" id="PS50172"/>
    </source>
</evidence>
<keyword evidence="3 10" id="KW-0479">Metal-binding</keyword>
<dbReference type="InterPro" id="IPR013840">
    <property type="entry name" value="DNAligase_N"/>
</dbReference>
<evidence type="ECO:0000256" key="11">
    <source>
        <dbReference type="RuleBase" id="RU000618"/>
    </source>
</evidence>
<keyword evidence="15" id="KW-1185">Reference proteome</keyword>
<feature type="binding site" evidence="10">
    <location>
        <position position="438"/>
    </location>
    <ligand>
        <name>Zn(2+)</name>
        <dbReference type="ChEBI" id="CHEBI:29105"/>
    </ligand>
</feature>
<feature type="binding site" evidence="10">
    <location>
        <position position="419"/>
    </location>
    <ligand>
        <name>Zn(2+)</name>
        <dbReference type="ChEBI" id="CHEBI:29105"/>
    </ligand>
</feature>
<evidence type="ECO:0000256" key="1">
    <source>
        <dbReference type="ARBA" id="ARBA00022598"/>
    </source>
</evidence>
<dbReference type="PROSITE" id="PS50172">
    <property type="entry name" value="BRCT"/>
    <property type="match status" value="1"/>
</dbReference>
<keyword evidence="4 10" id="KW-0227">DNA damage</keyword>
<evidence type="ECO:0000256" key="8">
    <source>
        <dbReference type="ARBA" id="ARBA00023204"/>
    </source>
</evidence>
<evidence type="ECO:0000256" key="3">
    <source>
        <dbReference type="ARBA" id="ARBA00022723"/>
    </source>
</evidence>
<dbReference type="Pfam" id="PF01653">
    <property type="entry name" value="DNA_ligase_aden"/>
    <property type="match status" value="1"/>
</dbReference>
<dbReference type="Proteomes" id="UP001603418">
    <property type="component" value="Unassembled WGS sequence"/>
</dbReference>
<keyword evidence="2 10" id="KW-0235">DNA replication</keyword>
<evidence type="ECO:0000256" key="4">
    <source>
        <dbReference type="ARBA" id="ARBA00022763"/>
    </source>
</evidence>
<feature type="binding site" evidence="10">
    <location>
        <position position="301"/>
    </location>
    <ligand>
        <name>NAD(+)</name>
        <dbReference type="ChEBI" id="CHEBI:57540"/>
    </ligand>
</feature>
<dbReference type="InterPro" id="IPR010994">
    <property type="entry name" value="RuvA_2-like"/>
</dbReference>
<dbReference type="PROSITE" id="PS01056">
    <property type="entry name" value="DNA_LIGASE_N2"/>
    <property type="match status" value="1"/>
</dbReference>
<dbReference type="InterPro" id="IPR012340">
    <property type="entry name" value="NA-bd_OB-fold"/>
</dbReference>
<dbReference type="Gene3D" id="1.10.150.20">
    <property type="entry name" value="5' to 3' exonuclease, C-terminal subdomain"/>
    <property type="match status" value="2"/>
</dbReference>
<dbReference type="InterPro" id="IPR001679">
    <property type="entry name" value="DNA_ligase"/>
</dbReference>
<name>A0ABW6Z0R9_9ACTN</name>
<dbReference type="SUPFAM" id="SSF52113">
    <property type="entry name" value="BRCT domain"/>
    <property type="match status" value="1"/>
</dbReference>
<evidence type="ECO:0000256" key="10">
    <source>
        <dbReference type="HAMAP-Rule" id="MF_01588"/>
    </source>
</evidence>
<dbReference type="InterPro" id="IPR001357">
    <property type="entry name" value="BRCT_dom"/>
</dbReference>
<proteinExistence type="inferred from homology"/>
<feature type="domain" description="BRCT" evidence="13">
    <location>
        <begin position="639"/>
        <end position="709"/>
    </location>
</feature>
<dbReference type="Pfam" id="PF03120">
    <property type="entry name" value="OB_DNA_ligase"/>
    <property type="match status" value="1"/>
</dbReference>
<comment type="caution">
    <text evidence="14">The sequence shown here is derived from an EMBL/GenBank/DDBJ whole genome shotgun (WGS) entry which is preliminary data.</text>
</comment>
<dbReference type="CDD" id="cd00114">
    <property type="entry name" value="LIGANc"/>
    <property type="match status" value="1"/>
</dbReference>
<dbReference type="InterPro" id="IPR013839">
    <property type="entry name" value="DNAligase_adenylation"/>
</dbReference>
<dbReference type="PROSITE" id="PS01055">
    <property type="entry name" value="DNA_LIGASE_N1"/>
    <property type="match status" value="1"/>
</dbReference>
<dbReference type="Pfam" id="PF03119">
    <property type="entry name" value="DNA_ligase_ZBD"/>
    <property type="match status" value="1"/>
</dbReference>
<dbReference type="NCBIfam" id="TIGR00575">
    <property type="entry name" value="dnlj"/>
    <property type="match status" value="1"/>
</dbReference>
<dbReference type="InterPro" id="IPR004150">
    <property type="entry name" value="NAD_DNA_ligase_OB"/>
</dbReference>
<feature type="binding site" evidence="10">
    <location>
        <begin position="44"/>
        <end position="48"/>
    </location>
    <ligand>
        <name>NAD(+)</name>
        <dbReference type="ChEBI" id="CHEBI:57540"/>
    </ligand>
</feature>
<feature type="binding site" evidence="10">
    <location>
        <position position="147"/>
    </location>
    <ligand>
        <name>NAD(+)</name>
        <dbReference type="ChEBI" id="CHEBI:57540"/>
    </ligand>
</feature>
<evidence type="ECO:0000256" key="7">
    <source>
        <dbReference type="ARBA" id="ARBA00023027"/>
    </source>
</evidence>
<comment type="catalytic activity">
    <reaction evidence="9 10 11">
        <text>NAD(+) + (deoxyribonucleotide)n-3'-hydroxyl + 5'-phospho-(deoxyribonucleotide)m = (deoxyribonucleotide)n+m + AMP + beta-nicotinamide D-nucleotide.</text>
        <dbReference type="EC" id="6.5.1.2"/>
    </reaction>
</comment>
<evidence type="ECO:0000256" key="12">
    <source>
        <dbReference type="SAM" id="MobiDB-lite"/>
    </source>
</evidence>
<dbReference type="Gene3D" id="2.40.50.140">
    <property type="entry name" value="Nucleic acid-binding proteins"/>
    <property type="match status" value="1"/>
</dbReference>
<feature type="binding site" evidence="10">
    <location>
        <begin position="93"/>
        <end position="94"/>
    </location>
    <ligand>
        <name>NAD(+)</name>
        <dbReference type="ChEBI" id="CHEBI:57540"/>
    </ligand>
</feature>
<organism evidence="14 15">
    <name type="scientific">Streptomyces eurythermus</name>
    <dbReference type="NCBI Taxonomy" id="42237"/>
    <lineage>
        <taxon>Bacteria</taxon>
        <taxon>Bacillati</taxon>
        <taxon>Actinomycetota</taxon>
        <taxon>Actinomycetes</taxon>
        <taxon>Kitasatosporales</taxon>
        <taxon>Streptomycetaceae</taxon>
        <taxon>Streptomyces</taxon>
    </lineage>
</organism>
<dbReference type="Gene3D" id="3.40.50.10190">
    <property type="entry name" value="BRCT domain"/>
    <property type="match status" value="1"/>
</dbReference>
<feature type="active site" description="N6-AMP-lysine intermediate" evidence="10">
    <location>
        <position position="126"/>
    </location>
</feature>
<keyword evidence="10" id="KW-0464">Manganese</keyword>
<dbReference type="PANTHER" id="PTHR23389:SF9">
    <property type="entry name" value="DNA LIGASE"/>
    <property type="match status" value="1"/>
</dbReference>
<gene>
    <name evidence="10 14" type="primary">ligA</name>
    <name evidence="14" type="ORF">ACF1HC_24510</name>
</gene>
<feature type="region of interest" description="Disordered" evidence="12">
    <location>
        <begin position="1"/>
        <end position="22"/>
    </location>
</feature>
<dbReference type="SUPFAM" id="SSF47781">
    <property type="entry name" value="RuvA domain 2-like"/>
    <property type="match status" value="1"/>
</dbReference>
<reference evidence="14 15" key="1">
    <citation type="submission" date="2024-10" db="EMBL/GenBank/DDBJ databases">
        <title>The Natural Products Discovery Center: Release of the First 8490 Sequenced Strains for Exploring Actinobacteria Biosynthetic Diversity.</title>
        <authorList>
            <person name="Kalkreuter E."/>
            <person name="Kautsar S.A."/>
            <person name="Yang D."/>
            <person name="Bader C.D."/>
            <person name="Teijaro C.N."/>
            <person name="Fluegel L."/>
            <person name="Davis C.M."/>
            <person name="Simpson J.R."/>
            <person name="Lauterbach L."/>
            <person name="Steele A.D."/>
            <person name="Gui C."/>
            <person name="Meng S."/>
            <person name="Li G."/>
            <person name="Viehrig K."/>
            <person name="Ye F."/>
            <person name="Su P."/>
            <person name="Kiefer A.F."/>
            <person name="Nichols A."/>
            <person name="Cepeda A.J."/>
            <person name="Yan W."/>
            <person name="Fan B."/>
            <person name="Jiang Y."/>
            <person name="Adhikari A."/>
            <person name="Zheng C.-J."/>
            <person name="Schuster L."/>
            <person name="Cowan T.M."/>
            <person name="Smanski M.J."/>
            <person name="Chevrette M.G."/>
            <person name="De Carvalho L.P.S."/>
            <person name="Shen B."/>
        </authorList>
    </citation>
    <scope>NUCLEOTIDE SEQUENCE [LARGE SCALE GENOMIC DNA]</scope>
    <source>
        <strain evidence="14 15">NPDC013366</strain>
    </source>
</reference>
<keyword evidence="1 10" id="KW-0436">Ligase</keyword>
<evidence type="ECO:0000256" key="5">
    <source>
        <dbReference type="ARBA" id="ARBA00022833"/>
    </source>
</evidence>
<dbReference type="SMART" id="SM00532">
    <property type="entry name" value="LIGANc"/>
    <property type="match status" value="1"/>
</dbReference>
<dbReference type="GO" id="GO:0003911">
    <property type="term" value="F:DNA ligase (NAD+) activity"/>
    <property type="evidence" value="ECO:0007669"/>
    <property type="project" value="UniProtKB-EC"/>
</dbReference>
<evidence type="ECO:0000313" key="15">
    <source>
        <dbReference type="Proteomes" id="UP001603418"/>
    </source>
</evidence>
<dbReference type="InterPro" id="IPR036420">
    <property type="entry name" value="BRCT_dom_sf"/>
</dbReference>
<feature type="binding site" evidence="10">
    <location>
        <position position="444"/>
    </location>
    <ligand>
        <name>Zn(2+)</name>
        <dbReference type="ChEBI" id="CHEBI:29105"/>
    </ligand>
</feature>
<dbReference type="EMBL" id="JBICBM010000011">
    <property type="protein sequence ID" value="MFF9884725.1"/>
    <property type="molecule type" value="Genomic_DNA"/>
</dbReference>
<dbReference type="Gene3D" id="6.20.10.30">
    <property type="match status" value="1"/>
</dbReference>
<dbReference type="Pfam" id="PF00533">
    <property type="entry name" value="BRCT"/>
    <property type="match status" value="1"/>
</dbReference>
<feature type="binding site" evidence="10">
    <location>
        <position position="325"/>
    </location>
    <ligand>
        <name>NAD(+)</name>
        <dbReference type="ChEBI" id="CHEBI:57540"/>
    </ligand>
</feature>
<comment type="similarity">
    <text evidence="10">Belongs to the NAD-dependent DNA ligase family. LigA subfamily.</text>
</comment>
<dbReference type="InterPro" id="IPR018239">
    <property type="entry name" value="DNA_ligase_AS"/>
</dbReference>
<keyword evidence="7 10" id="KW-0520">NAD</keyword>
<dbReference type="InterPro" id="IPR033136">
    <property type="entry name" value="DNA_ligase_CS"/>
</dbReference>
<protein>
    <recommendedName>
        <fullName evidence="10 11">DNA ligase</fullName>
        <ecNumber evidence="10 11">6.5.1.2</ecNumber>
    </recommendedName>
    <alternativeName>
        <fullName evidence="10">Polydeoxyribonucleotide synthase [NAD(+)]</fullName>
    </alternativeName>
</protein>
<feature type="binding site" evidence="10">
    <location>
        <position position="124"/>
    </location>
    <ligand>
        <name>NAD(+)</name>
        <dbReference type="ChEBI" id="CHEBI:57540"/>
    </ligand>
</feature>
<dbReference type="Pfam" id="PF12826">
    <property type="entry name" value="HHH_2"/>
    <property type="match status" value="1"/>
</dbReference>
<dbReference type="EC" id="6.5.1.2" evidence="10 11"/>
<dbReference type="Gene3D" id="1.10.287.610">
    <property type="entry name" value="Helix hairpin bin"/>
    <property type="match status" value="1"/>
</dbReference>
<keyword evidence="8 10" id="KW-0234">DNA repair</keyword>
<feature type="binding site" evidence="10">
    <location>
        <position position="422"/>
    </location>
    <ligand>
        <name>Zn(2+)</name>
        <dbReference type="ChEBI" id="CHEBI:29105"/>
    </ligand>
</feature>
<evidence type="ECO:0000256" key="2">
    <source>
        <dbReference type="ARBA" id="ARBA00022705"/>
    </source>
</evidence>
<dbReference type="InterPro" id="IPR004149">
    <property type="entry name" value="Znf_DNAligase_C4"/>
</dbReference>
<comment type="function">
    <text evidence="10">DNA ligase that catalyzes the formation of phosphodiester linkages between 5'-phosphoryl and 3'-hydroxyl groups in double-stranded DNA using NAD as a coenzyme and as the energy source for the reaction. It is essential for DNA replication and repair of damaged DNA.</text>
</comment>
<dbReference type="SUPFAM" id="SSF56091">
    <property type="entry name" value="DNA ligase/mRNA capping enzyme, catalytic domain"/>
    <property type="match status" value="1"/>
</dbReference>
<dbReference type="NCBIfam" id="NF005932">
    <property type="entry name" value="PRK07956.1"/>
    <property type="match status" value="1"/>
</dbReference>
<dbReference type="SMART" id="SM00292">
    <property type="entry name" value="BRCT"/>
    <property type="match status" value="1"/>
</dbReference>
<dbReference type="InterPro" id="IPR041663">
    <property type="entry name" value="DisA/LigA_HHH"/>
</dbReference>
<keyword evidence="5 10" id="KW-0862">Zinc</keyword>
<dbReference type="HAMAP" id="MF_01588">
    <property type="entry name" value="DNA_ligase_A"/>
    <property type="match status" value="1"/>
</dbReference>